<gene>
    <name evidence="6" type="ORF">SAMN05216313_11253</name>
</gene>
<feature type="domain" description="HTH rpiR-type" evidence="4">
    <location>
        <begin position="3"/>
        <end position="79"/>
    </location>
</feature>
<dbReference type="InterPro" id="IPR047640">
    <property type="entry name" value="RpiR-like"/>
</dbReference>
<dbReference type="Gene3D" id="3.40.50.10490">
    <property type="entry name" value="Glucose-6-phosphate isomerase like protein, domain 1"/>
    <property type="match status" value="1"/>
</dbReference>
<keyword evidence="2" id="KW-0238">DNA-binding</keyword>
<dbReference type="EMBL" id="FOIM01000012">
    <property type="protein sequence ID" value="SET71545.1"/>
    <property type="molecule type" value="Genomic_DNA"/>
</dbReference>
<dbReference type="InterPro" id="IPR000281">
    <property type="entry name" value="HTH_RpiR"/>
</dbReference>
<dbReference type="RefSeq" id="WP_092364226.1">
    <property type="nucleotide sequence ID" value="NZ_CABJCG010000008.1"/>
</dbReference>
<dbReference type="SUPFAM" id="SSF46689">
    <property type="entry name" value="Homeodomain-like"/>
    <property type="match status" value="1"/>
</dbReference>
<dbReference type="CDD" id="cd05013">
    <property type="entry name" value="SIS_RpiR"/>
    <property type="match status" value="1"/>
</dbReference>
<dbReference type="Proteomes" id="UP000198508">
    <property type="component" value="Unassembled WGS sequence"/>
</dbReference>
<evidence type="ECO:0000256" key="1">
    <source>
        <dbReference type="ARBA" id="ARBA00023015"/>
    </source>
</evidence>
<organism evidence="6 7">
    <name type="scientific">Enterocloster lavalensis</name>
    <dbReference type="NCBI Taxonomy" id="460384"/>
    <lineage>
        <taxon>Bacteria</taxon>
        <taxon>Bacillati</taxon>
        <taxon>Bacillota</taxon>
        <taxon>Clostridia</taxon>
        <taxon>Lachnospirales</taxon>
        <taxon>Lachnospiraceae</taxon>
        <taxon>Enterocloster</taxon>
    </lineage>
</organism>
<dbReference type="Pfam" id="PF01418">
    <property type="entry name" value="HTH_6"/>
    <property type="match status" value="1"/>
</dbReference>
<evidence type="ECO:0000313" key="7">
    <source>
        <dbReference type="Proteomes" id="UP000198508"/>
    </source>
</evidence>
<accession>A0A1I0GMS0</accession>
<dbReference type="AlphaFoldDB" id="A0A1I0GMS0"/>
<dbReference type="GO" id="GO:0003700">
    <property type="term" value="F:DNA-binding transcription factor activity"/>
    <property type="evidence" value="ECO:0007669"/>
    <property type="project" value="InterPro"/>
</dbReference>
<dbReference type="SUPFAM" id="SSF53697">
    <property type="entry name" value="SIS domain"/>
    <property type="match status" value="1"/>
</dbReference>
<dbReference type="STRING" id="460384.SAMN05216313_11253"/>
<evidence type="ECO:0000259" key="4">
    <source>
        <dbReference type="PROSITE" id="PS51071"/>
    </source>
</evidence>
<dbReference type="GO" id="GO:0003677">
    <property type="term" value="F:DNA binding"/>
    <property type="evidence" value="ECO:0007669"/>
    <property type="project" value="UniProtKB-KW"/>
</dbReference>
<dbReference type="PROSITE" id="PS51071">
    <property type="entry name" value="HTH_RPIR"/>
    <property type="match status" value="1"/>
</dbReference>
<evidence type="ECO:0000259" key="5">
    <source>
        <dbReference type="PROSITE" id="PS51464"/>
    </source>
</evidence>
<dbReference type="GO" id="GO:0097367">
    <property type="term" value="F:carbohydrate derivative binding"/>
    <property type="evidence" value="ECO:0007669"/>
    <property type="project" value="InterPro"/>
</dbReference>
<dbReference type="PANTHER" id="PTHR30514">
    <property type="entry name" value="GLUCOKINASE"/>
    <property type="match status" value="1"/>
</dbReference>
<evidence type="ECO:0000256" key="2">
    <source>
        <dbReference type="ARBA" id="ARBA00023125"/>
    </source>
</evidence>
<name>A0A1I0GMS0_9FIRM</name>
<dbReference type="InterPro" id="IPR036388">
    <property type="entry name" value="WH-like_DNA-bd_sf"/>
</dbReference>
<sequence>MQSNILDFISQQYNTMTRSSKKLADYIFTNKSMVQYMSITSLAEASGVSEATITRFCRGLGLAGYNEFKLALARVDHTTVTGDPTDTGAAVTDGDSFENVCRKLYQTDVKAMSETLELMDTDSTAKAVDLLSGARRVFCFGQGGSNVMAMEAWARFSTASSQFLHIEDSHMQAMAAALCDEQDVILFFSYSGSTRDMLDVLRPAKNGGAKIILITHFSNSPAAALSDVILLCGSNESPLQSGSIAAKIGQMFIIDYLFYAYCLKNPERCAKAREATAQATARKLL</sequence>
<keyword evidence="7" id="KW-1185">Reference proteome</keyword>
<evidence type="ECO:0000313" key="6">
    <source>
        <dbReference type="EMBL" id="SET71545.1"/>
    </source>
</evidence>
<dbReference type="GeneID" id="93278747"/>
<reference evidence="7" key="1">
    <citation type="submission" date="2016-10" db="EMBL/GenBank/DDBJ databases">
        <authorList>
            <person name="Varghese N."/>
            <person name="Submissions S."/>
        </authorList>
    </citation>
    <scope>NUCLEOTIDE SEQUENCE [LARGE SCALE GENOMIC DNA]</scope>
    <source>
        <strain evidence="7">NLAE-zl-G277</strain>
    </source>
</reference>
<keyword evidence="1" id="KW-0805">Transcription regulation</keyword>
<dbReference type="InterPro" id="IPR035472">
    <property type="entry name" value="RpiR-like_SIS"/>
</dbReference>
<dbReference type="Pfam" id="PF01380">
    <property type="entry name" value="SIS"/>
    <property type="match status" value="1"/>
</dbReference>
<keyword evidence="3" id="KW-0804">Transcription</keyword>
<dbReference type="GO" id="GO:1901135">
    <property type="term" value="P:carbohydrate derivative metabolic process"/>
    <property type="evidence" value="ECO:0007669"/>
    <property type="project" value="InterPro"/>
</dbReference>
<feature type="domain" description="SIS" evidence="5">
    <location>
        <begin position="127"/>
        <end position="268"/>
    </location>
</feature>
<dbReference type="InterPro" id="IPR009057">
    <property type="entry name" value="Homeodomain-like_sf"/>
</dbReference>
<dbReference type="PROSITE" id="PS51464">
    <property type="entry name" value="SIS"/>
    <property type="match status" value="1"/>
</dbReference>
<dbReference type="Gene3D" id="1.10.10.10">
    <property type="entry name" value="Winged helix-like DNA-binding domain superfamily/Winged helix DNA-binding domain"/>
    <property type="match status" value="1"/>
</dbReference>
<evidence type="ECO:0000256" key="3">
    <source>
        <dbReference type="ARBA" id="ARBA00023163"/>
    </source>
</evidence>
<protein>
    <submittedName>
        <fullName evidence="6">Transcriptional regulator, RpiR family</fullName>
    </submittedName>
</protein>
<dbReference type="InterPro" id="IPR046348">
    <property type="entry name" value="SIS_dom_sf"/>
</dbReference>
<dbReference type="InterPro" id="IPR001347">
    <property type="entry name" value="SIS_dom"/>
</dbReference>
<dbReference type="PANTHER" id="PTHR30514:SF1">
    <property type="entry name" value="HTH-TYPE TRANSCRIPTIONAL REGULATOR HEXR-RELATED"/>
    <property type="match status" value="1"/>
</dbReference>
<proteinExistence type="predicted"/>